<dbReference type="RefSeq" id="WP_280998952.1">
    <property type="nucleotide sequence ID" value="NZ_CP069362.1"/>
</dbReference>
<evidence type="ECO:0000313" key="1">
    <source>
        <dbReference type="EMBL" id="WGS64913.1"/>
    </source>
</evidence>
<keyword evidence="2" id="KW-1185">Reference proteome</keyword>
<gene>
    <name evidence="1" type="ORF">JRV97_11240</name>
</gene>
<proteinExistence type="predicted"/>
<evidence type="ECO:0000313" key="2">
    <source>
        <dbReference type="Proteomes" id="UP001232493"/>
    </source>
</evidence>
<organism evidence="1 2">
    <name type="scientific">Marinitoga aeolica</name>
    <dbReference type="NCBI Taxonomy" id="2809031"/>
    <lineage>
        <taxon>Bacteria</taxon>
        <taxon>Thermotogati</taxon>
        <taxon>Thermotogota</taxon>
        <taxon>Thermotogae</taxon>
        <taxon>Petrotogales</taxon>
        <taxon>Petrotogaceae</taxon>
        <taxon>Marinitoga</taxon>
    </lineage>
</organism>
<reference evidence="1 2" key="1">
    <citation type="submission" date="2021-02" db="EMBL/GenBank/DDBJ databases">
        <title>Characterization of Marinitoga sp. nov. str. BP5-C20A.</title>
        <authorList>
            <person name="Erauso G."/>
            <person name="Postec A."/>
        </authorList>
    </citation>
    <scope>NUCLEOTIDE SEQUENCE [LARGE SCALE GENOMIC DNA]</scope>
    <source>
        <strain evidence="1 2">BP5-C20A</strain>
    </source>
</reference>
<name>A0ABY8PQV9_9BACT</name>
<dbReference type="EMBL" id="CP069362">
    <property type="protein sequence ID" value="WGS64913.1"/>
    <property type="molecule type" value="Genomic_DNA"/>
</dbReference>
<protein>
    <submittedName>
        <fullName evidence="1">Uncharacterized protein</fullName>
    </submittedName>
</protein>
<sequence length="45" mass="5168">MKQKIEIKQPLINPYLKHLVKDSQIILSCEYAGCGSDDSWPKFTT</sequence>
<accession>A0ABY8PQV9</accession>
<dbReference type="Proteomes" id="UP001232493">
    <property type="component" value="Chromosome"/>
</dbReference>